<feature type="transmembrane region" description="Helical" evidence="6">
    <location>
        <begin position="322"/>
        <end position="344"/>
    </location>
</feature>
<dbReference type="EMBL" id="JAHCMY010000017">
    <property type="protein sequence ID" value="MBS9525692.1"/>
    <property type="molecule type" value="Genomic_DNA"/>
</dbReference>
<evidence type="ECO:0000256" key="2">
    <source>
        <dbReference type="ARBA" id="ARBA00022475"/>
    </source>
</evidence>
<feature type="transmembrane region" description="Helical" evidence="6">
    <location>
        <begin position="216"/>
        <end position="233"/>
    </location>
</feature>
<dbReference type="InterPro" id="IPR050833">
    <property type="entry name" value="Poly_Biosynth_Transport"/>
</dbReference>
<feature type="transmembrane region" description="Helical" evidence="6">
    <location>
        <begin position="89"/>
        <end position="110"/>
    </location>
</feature>
<feature type="transmembrane region" description="Helical" evidence="6">
    <location>
        <begin position="356"/>
        <end position="375"/>
    </location>
</feature>
<sequence length="477" mass="53936">MLKSLLKDSLIYTIPSILSRGLAFFLFPLYTQVLTPTEYGGFDLLTYFGNLVNLTVALEVGQAVGRFYTEEKDIRKKKLIASTAFWFSLLSYSLFFVLALIFADFITVLLLDDVQWSNLFQTYTIYICLYGLFGLLQNQFRWEFRSKDYAVISMVVTIVSAFISIYLAYFKGWGIRGIYLGLIIGSLLGCIIGIYKLRETIVFDFAFNVLKPMLRFSIPLIPSSIAVFLSVYIDRFMINHYLTLTDVGLYGIGYRLASIVGLVMVGFKGAITPLIYSNYNKTETPGEISRIFRYFISVGIIMFLFLSVFSKELLLILTTPEFAFGAQVVVFLVPAIFFANMYMFTPGMAIRKKTAYFIYLNIFGALLNVGLNYFLIPIFGISGAAISTFLGYAVTFGLYMAVSQKLYFVPHNFAKLILSFVAVFIIGYLGYYLNLNLIQKLGVFISGMSIIIIGGLVEFKEIKLISSKVVEKYKAII</sequence>
<evidence type="ECO:0000256" key="5">
    <source>
        <dbReference type="ARBA" id="ARBA00023136"/>
    </source>
</evidence>
<comment type="caution">
    <text evidence="7">The sequence shown here is derived from an EMBL/GenBank/DDBJ whole genome shotgun (WGS) entry which is preliminary data.</text>
</comment>
<keyword evidence="5 6" id="KW-0472">Membrane</keyword>
<evidence type="ECO:0000256" key="3">
    <source>
        <dbReference type="ARBA" id="ARBA00022692"/>
    </source>
</evidence>
<reference evidence="7 8" key="1">
    <citation type="submission" date="2021-05" db="EMBL/GenBank/DDBJ databases">
        <authorList>
            <person name="Zhang Z.D."/>
            <person name="Osman G."/>
        </authorList>
    </citation>
    <scope>NUCLEOTIDE SEQUENCE [LARGE SCALE GENOMIC DNA]</scope>
    <source>
        <strain evidence="7 8">KCTC 32217</strain>
    </source>
</reference>
<keyword evidence="3 6" id="KW-0812">Transmembrane</keyword>
<feature type="transmembrane region" description="Helical" evidence="6">
    <location>
        <begin position="381"/>
        <end position="401"/>
    </location>
</feature>
<dbReference type="RefSeq" id="WP_213946552.1">
    <property type="nucleotide sequence ID" value="NZ_JAHCMY010000017.1"/>
</dbReference>
<proteinExistence type="predicted"/>
<feature type="transmembrane region" description="Helical" evidence="6">
    <location>
        <begin position="148"/>
        <end position="169"/>
    </location>
</feature>
<evidence type="ECO:0000256" key="1">
    <source>
        <dbReference type="ARBA" id="ARBA00004651"/>
    </source>
</evidence>
<feature type="transmembrane region" description="Helical" evidence="6">
    <location>
        <begin position="253"/>
        <end position="279"/>
    </location>
</feature>
<dbReference type="PANTHER" id="PTHR30250:SF11">
    <property type="entry name" value="O-ANTIGEN TRANSPORTER-RELATED"/>
    <property type="match status" value="1"/>
</dbReference>
<keyword evidence="2" id="KW-1003">Cell membrane</keyword>
<feature type="transmembrane region" description="Helical" evidence="6">
    <location>
        <begin position="437"/>
        <end position="457"/>
    </location>
</feature>
<name>A0AAP2CK82_9BACT</name>
<accession>A0AAP2CK82</accession>
<dbReference type="GO" id="GO:0005886">
    <property type="term" value="C:plasma membrane"/>
    <property type="evidence" value="ECO:0007669"/>
    <property type="project" value="UniProtKB-SubCell"/>
</dbReference>
<evidence type="ECO:0000313" key="7">
    <source>
        <dbReference type="EMBL" id="MBS9525692.1"/>
    </source>
</evidence>
<feature type="transmembrane region" description="Helical" evidence="6">
    <location>
        <begin position="413"/>
        <end position="431"/>
    </location>
</feature>
<feature type="transmembrane region" description="Helical" evidence="6">
    <location>
        <begin position="9"/>
        <end position="27"/>
    </location>
</feature>
<dbReference type="PANTHER" id="PTHR30250">
    <property type="entry name" value="PST FAMILY PREDICTED COLANIC ACID TRANSPORTER"/>
    <property type="match status" value="1"/>
</dbReference>
<evidence type="ECO:0000313" key="8">
    <source>
        <dbReference type="Proteomes" id="UP001319104"/>
    </source>
</evidence>
<comment type="subcellular location">
    <subcellularLocation>
        <location evidence="1">Cell membrane</location>
        <topology evidence="1">Multi-pass membrane protein</topology>
    </subcellularLocation>
</comment>
<dbReference type="AlphaFoldDB" id="A0AAP2CK82"/>
<evidence type="ECO:0000256" key="6">
    <source>
        <dbReference type="SAM" id="Phobius"/>
    </source>
</evidence>
<feature type="transmembrane region" description="Helical" evidence="6">
    <location>
        <begin position="175"/>
        <end position="195"/>
    </location>
</feature>
<feature type="transmembrane region" description="Helical" evidence="6">
    <location>
        <begin position="116"/>
        <end position="136"/>
    </location>
</feature>
<organism evidence="7 8">
    <name type="scientific">Litoribacter ruber</name>
    <dbReference type="NCBI Taxonomy" id="702568"/>
    <lineage>
        <taxon>Bacteria</taxon>
        <taxon>Pseudomonadati</taxon>
        <taxon>Bacteroidota</taxon>
        <taxon>Cytophagia</taxon>
        <taxon>Cytophagales</taxon>
        <taxon>Cyclobacteriaceae</taxon>
        <taxon>Litoribacter</taxon>
    </lineage>
</organism>
<feature type="transmembrane region" description="Helical" evidence="6">
    <location>
        <begin position="291"/>
        <end position="310"/>
    </location>
</feature>
<gene>
    <name evidence="7" type="ORF">KI659_16860</name>
</gene>
<dbReference type="Proteomes" id="UP001319104">
    <property type="component" value="Unassembled WGS sequence"/>
</dbReference>
<keyword evidence="4 6" id="KW-1133">Transmembrane helix</keyword>
<keyword evidence="8" id="KW-1185">Reference proteome</keyword>
<protein>
    <submittedName>
        <fullName evidence="7">Oligosaccharide flippase family protein</fullName>
    </submittedName>
</protein>
<feature type="transmembrane region" description="Helical" evidence="6">
    <location>
        <begin position="47"/>
        <end position="68"/>
    </location>
</feature>
<dbReference type="Pfam" id="PF13440">
    <property type="entry name" value="Polysacc_synt_3"/>
    <property type="match status" value="1"/>
</dbReference>
<evidence type="ECO:0000256" key="4">
    <source>
        <dbReference type="ARBA" id="ARBA00022989"/>
    </source>
</evidence>